<proteinExistence type="predicted"/>
<name>A0A0E0BJ96_9ORYZ</name>
<sequence>MPVDEKAILEKKIAAARVKMEKLQRTTREMEIKLVIWDLMSGHRKNLDDLSLDFVDDLQKAIKKRIQETTSVEPGDHGIEMSDGPRVSAFQVAAMGQPYKELGKGYLVDSQHGMKSMEMHSSRWNLTREERGLLYGGWVRPDDGPETRNGVGE</sequence>
<keyword evidence="1" id="KW-0175">Coiled coil</keyword>
<evidence type="ECO:0000313" key="2">
    <source>
        <dbReference type="EnsemblPlants" id="OGLUM11G13710.1"/>
    </source>
</evidence>
<feature type="coiled-coil region" evidence="1">
    <location>
        <begin position="6"/>
        <end position="33"/>
    </location>
</feature>
<accession>A0A0E0BJ96</accession>
<organism evidence="2">
    <name type="scientific">Oryza glumipatula</name>
    <dbReference type="NCBI Taxonomy" id="40148"/>
    <lineage>
        <taxon>Eukaryota</taxon>
        <taxon>Viridiplantae</taxon>
        <taxon>Streptophyta</taxon>
        <taxon>Embryophyta</taxon>
        <taxon>Tracheophyta</taxon>
        <taxon>Spermatophyta</taxon>
        <taxon>Magnoliopsida</taxon>
        <taxon>Liliopsida</taxon>
        <taxon>Poales</taxon>
        <taxon>Poaceae</taxon>
        <taxon>BOP clade</taxon>
        <taxon>Oryzoideae</taxon>
        <taxon>Oryzeae</taxon>
        <taxon>Oryzinae</taxon>
        <taxon>Oryza</taxon>
    </lineage>
</organism>
<dbReference type="HOGENOM" id="CLU_1809328_0_0_1"/>
<dbReference type="Gramene" id="OGLUM11G13710.1">
    <property type="protein sequence ID" value="OGLUM11G13710.1"/>
    <property type="gene ID" value="OGLUM11G13710"/>
</dbReference>
<dbReference type="Proteomes" id="UP000026961">
    <property type="component" value="Chromosome 11"/>
</dbReference>
<reference evidence="2" key="2">
    <citation type="submission" date="2018-05" db="EMBL/GenBank/DDBJ databases">
        <title>OgluRS3 (Oryza glumaepatula Reference Sequence Version 3).</title>
        <authorList>
            <person name="Zhang J."/>
            <person name="Kudrna D."/>
            <person name="Lee S."/>
            <person name="Talag J."/>
            <person name="Welchert J."/>
            <person name="Wing R.A."/>
        </authorList>
    </citation>
    <scope>NUCLEOTIDE SEQUENCE [LARGE SCALE GENOMIC DNA]</scope>
</reference>
<keyword evidence="3" id="KW-1185">Reference proteome</keyword>
<evidence type="ECO:0000256" key="1">
    <source>
        <dbReference type="SAM" id="Coils"/>
    </source>
</evidence>
<dbReference type="EnsemblPlants" id="OGLUM11G13710.1">
    <property type="protein sequence ID" value="OGLUM11G13710.1"/>
    <property type="gene ID" value="OGLUM11G13710"/>
</dbReference>
<dbReference type="AlphaFoldDB" id="A0A0E0BJ96"/>
<reference evidence="2" key="1">
    <citation type="submission" date="2015-04" db="UniProtKB">
        <authorList>
            <consortium name="EnsemblPlants"/>
        </authorList>
    </citation>
    <scope>IDENTIFICATION</scope>
</reference>
<evidence type="ECO:0000313" key="3">
    <source>
        <dbReference type="Proteomes" id="UP000026961"/>
    </source>
</evidence>
<protein>
    <submittedName>
        <fullName evidence="2">Uncharacterized protein</fullName>
    </submittedName>
</protein>